<dbReference type="KEGG" id="cavi:CAV_1066"/>
<dbReference type="GO" id="GO:0016114">
    <property type="term" value="P:terpenoid biosynthetic process"/>
    <property type="evidence" value="ECO:0007669"/>
    <property type="project" value="UniProtKB-UniRule"/>
</dbReference>
<proteinExistence type="predicted"/>
<keyword evidence="3 7" id="KW-0418">Kinase</keyword>
<accession>A0A222MYA2</accession>
<keyword evidence="2" id="KW-0547">Nucleotide-binding</keyword>
<evidence type="ECO:0000259" key="6">
    <source>
        <dbReference type="Pfam" id="PF00288"/>
    </source>
</evidence>
<evidence type="ECO:0000256" key="2">
    <source>
        <dbReference type="ARBA" id="ARBA00022741"/>
    </source>
</evidence>
<dbReference type="PANTHER" id="PTHR43527:SF2">
    <property type="entry name" value="4-DIPHOSPHOCYTIDYL-2-C-METHYL-D-ERYTHRITOL KINASE, CHLOROPLASTIC"/>
    <property type="match status" value="1"/>
</dbReference>
<evidence type="ECO:0000313" key="7">
    <source>
        <dbReference type="EMBL" id="ASQ30718.1"/>
    </source>
</evidence>
<dbReference type="EC" id="2.7.1.148" evidence="5"/>
<dbReference type="InterPro" id="IPR020568">
    <property type="entry name" value="Ribosomal_Su5_D2-typ_SF"/>
</dbReference>
<organism evidence="7 8">
    <name type="scientific">Campylobacter avium LMG 24591</name>
    <dbReference type="NCBI Taxonomy" id="522484"/>
    <lineage>
        <taxon>Bacteria</taxon>
        <taxon>Pseudomonadati</taxon>
        <taxon>Campylobacterota</taxon>
        <taxon>Epsilonproteobacteria</taxon>
        <taxon>Campylobacterales</taxon>
        <taxon>Campylobacteraceae</taxon>
        <taxon>Campylobacter</taxon>
    </lineage>
</organism>
<dbReference type="GO" id="GO:0005524">
    <property type="term" value="F:ATP binding"/>
    <property type="evidence" value="ECO:0007669"/>
    <property type="project" value="UniProtKB-KW"/>
</dbReference>
<dbReference type="GO" id="GO:0050515">
    <property type="term" value="F:4-(cytidine 5'-diphospho)-2-C-methyl-D-erythritol kinase activity"/>
    <property type="evidence" value="ECO:0007669"/>
    <property type="project" value="UniProtKB-UniRule"/>
</dbReference>
<dbReference type="EMBL" id="CP022347">
    <property type="protein sequence ID" value="ASQ30718.1"/>
    <property type="molecule type" value="Genomic_DNA"/>
</dbReference>
<feature type="domain" description="GHMP kinase N-terminal" evidence="6">
    <location>
        <begin position="61"/>
        <end position="143"/>
    </location>
</feature>
<dbReference type="NCBIfam" id="TIGR00154">
    <property type="entry name" value="ispE"/>
    <property type="match status" value="1"/>
</dbReference>
<reference evidence="7 8" key="1">
    <citation type="submission" date="2017-07" db="EMBL/GenBank/DDBJ databases">
        <title>Analysis of two Campylobacter avium genomes and identification of a novel hippuricase gene.</title>
        <authorList>
            <person name="Miller W.G."/>
            <person name="Chapman M.H."/>
            <person name="Yee E."/>
            <person name="Revez J."/>
            <person name="Bono J.L."/>
            <person name="Rossi M."/>
        </authorList>
    </citation>
    <scope>NUCLEOTIDE SEQUENCE [LARGE SCALE GENOMIC DNA]</scope>
    <source>
        <strain evidence="7 8">LMG 24591</strain>
    </source>
</reference>
<keyword evidence="1 7" id="KW-0808">Transferase</keyword>
<dbReference type="RefSeq" id="WP_094325471.1">
    <property type="nucleotide sequence ID" value="NZ_CP022347.1"/>
</dbReference>
<evidence type="ECO:0000256" key="3">
    <source>
        <dbReference type="ARBA" id="ARBA00022777"/>
    </source>
</evidence>
<keyword evidence="8" id="KW-1185">Reference proteome</keyword>
<dbReference type="AlphaFoldDB" id="A0A222MYA2"/>
<dbReference type="PANTHER" id="PTHR43527">
    <property type="entry name" value="4-DIPHOSPHOCYTIDYL-2-C-METHYL-D-ERYTHRITOL KINASE, CHLOROPLASTIC"/>
    <property type="match status" value="1"/>
</dbReference>
<gene>
    <name evidence="7" type="primary">ispE</name>
    <name evidence="7" type="ORF">CAV_1066</name>
</gene>
<dbReference type="PIRSF" id="PIRSF010376">
    <property type="entry name" value="IspE"/>
    <property type="match status" value="1"/>
</dbReference>
<dbReference type="Pfam" id="PF00288">
    <property type="entry name" value="GHMP_kinases_N"/>
    <property type="match status" value="1"/>
</dbReference>
<dbReference type="InterPro" id="IPR036554">
    <property type="entry name" value="GHMP_kinase_C_sf"/>
</dbReference>
<name>A0A222MYA2_9BACT</name>
<evidence type="ECO:0000256" key="5">
    <source>
        <dbReference type="NCBIfam" id="TIGR00154"/>
    </source>
</evidence>
<dbReference type="InterPro" id="IPR014721">
    <property type="entry name" value="Ribsml_uS5_D2-typ_fold_subgr"/>
</dbReference>
<dbReference type="Gene3D" id="3.30.230.10">
    <property type="match status" value="1"/>
</dbReference>
<dbReference type="NCBIfam" id="NF003216">
    <property type="entry name" value="PRK04181.1"/>
    <property type="match status" value="1"/>
</dbReference>
<dbReference type="SUPFAM" id="SSF54211">
    <property type="entry name" value="Ribosomal protein S5 domain 2-like"/>
    <property type="match status" value="1"/>
</dbReference>
<dbReference type="Gene3D" id="3.30.70.890">
    <property type="entry name" value="GHMP kinase, C-terminal domain"/>
    <property type="match status" value="1"/>
</dbReference>
<evidence type="ECO:0000313" key="8">
    <source>
        <dbReference type="Proteomes" id="UP000201169"/>
    </source>
</evidence>
<evidence type="ECO:0000256" key="1">
    <source>
        <dbReference type="ARBA" id="ARBA00022679"/>
    </source>
</evidence>
<dbReference type="InterPro" id="IPR004424">
    <property type="entry name" value="IspE"/>
</dbReference>
<dbReference type="InterPro" id="IPR006204">
    <property type="entry name" value="GHMP_kinase_N_dom"/>
</dbReference>
<sequence>MKSHAKINAFLKILGQDERSYHLLSSRFVLIDDLYDELYFVKDKQNEGFEIITDFVCKDNIINKAYAALSNKGFKNELEEFFKTYSLKLVKNIPVFAGLGGGSSNCATFLKMINESLNLKLSTEELIKLSISLGSDVAFFLSGFKSANVGGCGEIISEFSDDIPKIRLKFTEVKCDTNLVYKEFDRLNLAFKPDKKTIALYETLSTRELFGFENKILNDLFTPCVSLYPKMQEFMSAGYFLSGSGGTVFEVIL</sequence>
<dbReference type="SUPFAM" id="SSF55060">
    <property type="entry name" value="GHMP Kinase, C-terminal domain"/>
    <property type="match status" value="1"/>
</dbReference>
<keyword evidence="4" id="KW-0067">ATP-binding</keyword>
<dbReference type="OrthoDB" id="9809438at2"/>
<dbReference type="Proteomes" id="UP000201169">
    <property type="component" value="Chromosome"/>
</dbReference>
<protein>
    <recommendedName>
        <fullName evidence="5">4-(cytidine 5'-diphospho)-2-C-methyl-D-erythritol kinase</fullName>
        <ecNumber evidence="5">2.7.1.148</ecNumber>
    </recommendedName>
</protein>
<evidence type="ECO:0000256" key="4">
    <source>
        <dbReference type="ARBA" id="ARBA00022840"/>
    </source>
</evidence>